<dbReference type="Proteomes" id="UP000557509">
    <property type="component" value="Unassembled WGS sequence"/>
</dbReference>
<evidence type="ECO:0000313" key="2">
    <source>
        <dbReference type="Proteomes" id="UP000557509"/>
    </source>
</evidence>
<dbReference type="EMBL" id="JAAUHK010000196">
    <property type="protein sequence ID" value="KAF4639115.1"/>
    <property type="molecule type" value="Genomic_DNA"/>
</dbReference>
<sequence length="201" mass="22218">MCMHSERLSNPQPRAPSIFAQKQCADFNSTSKPPQDVQTLTTLRRPWGTDGFQSRLLLLRRGSNPFWGLILPPSALILVVKIIVERGQLDLLRNRSLFLLSALPLTFKNLLTSRRSLVLRGGGYLLLRLRSDVLLRGLLLGIENGLLIRVCGDLWGERGSRSLRCKSGEEVAESLQCGFVVGIGKWLLCKGGGFTGDGFLS</sequence>
<proteinExistence type="predicted"/>
<dbReference type="AlphaFoldDB" id="A0A7J6JVA1"/>
<gene>
    <name evidence="1" type="ORF">TGRH88_048860</name>
</gene>
<comment type="caution">
    <text evidence="1">The sequence shown here is derived from an EMBL/GenBank/DDBJ whole genome shotgun (WGS) entry which is preliminary data.</text>
</comment>
<evidence type="ECO:0000313" key="1">
    <source>
        <dbReference type="EMBL" id="KAF4639115.1"/>
    </source>
</evidence>
<protein>
    <submittedName>
        <fullName evidence="1">Uncharacterized protein</fullName>
    </submittedName>
</protein>
<organism evidence="1 2">
    <name type="scientific">Toxoplasma gondii</name>
    <dbReference type="NCBI Taxonomy" id="5811"/>
    <lineage>
        <taxon>Eukaryota</taxon>
        <taxon>Sar</taxon>
        <taxon>Alveolata</taxon>
        <taxon>Apicomplexa</taxon>
        <taxon>Conoidasida</taxon>
        <taxon>Coccidia</taxon>
        <taxon>Eucoccidiorida</taxon>
        <taxon>Eimeriorina</taxon>
        <taxon>Sarcocystidae</taxon>
        <taxon>Toxoplasma</taxon>
    </lineage>
</organism>
<name>A0A7J6JVA1_TOXGO</name>
<reference evidence="1 2" key="1">
    <citation type="submission" date="2020-03" db="EMBL/GenBank/DDBJ databases">
        <title>Genome sequence of Toxoplasma gondii RH-88 strain.</title>
        <authorList>
            <person name="Lorenzi H.A."/>
            <person name="Venepally P."/>
            <person name="Rozenberg A."/>
            <person name="Sibley D."/>
        </authorList>
    </citation>
    <scope>NUCLEOTIDE SEQUENCE [LARGE SCALE GENOMIC DNA]</scope>
    <source>
        <strain evidence="1 2">RH-88</strain>
    </source>
</reference>
<accession>A0A7J6JVA1</accession>
<keyword evidence="2" id="KW-1185">Reference proteome</keyword>